<evidence type="ECO:0000313" key="1">
    <source>
        <dbReference type="EMBL" id="GMH19735.1"/>
    </source>
</evidence>
<proteinExistence type="predicted"/>
<keyword evidence="2" id="KW-1185">Reference proteome</keyword>
<accession>A0AAD3SZ01</accession>
<protein>
    <submittedName>
        <fullName evidence="1">Uncharacterized protein</fullName>
    </submittedName>
</protein>
<dbReference type="Proteomes" id="UP001279734">
    <property type="component" value="Unassembled WGS sequence"/>
</dbReference>
<dbReference type="EMBL" id="BSYO01000021">
    <property type="protein sequence ID" value="GMH19735.1"/>
    <property type="molecule type" value="Genomic_DNA"/>
</dbReference>
<reference evidence="1" key="1">
    <citation type="submission" date="2023-05" db="EMBL/GenBank/DDBJ databases">
        <title>Nepenthes gracilis genome sequencing.</title>
        <authorList>
            <person name="Fukushima K."/>
        </authorList>
    </citation>
    <scope>NUCLEOTIDE SEQUENCE</scope>
    <source>
        <strain evidence="1">SING2019-196</strain>
    </source>
</reference>
<name>A0AAD3SZ01_NEPGR</name>
<dbReference type="AlphaFoldDB" id="A0AAD3SZ01"/>
<sequence length="84" mass="9709">MMLNLQSLGRKGIEMRKWDLREPTGEALKMPNGPASSNVRGLIHLYKAAKHNVVKHFKGQMKLVCWDFQKLKAANFIKIFTKIR</sequence>
<organism evidence="1 2">
    <name type="scientific">Nepenthes gracilis</name>
    <name type="common">Slender pitcher plant</name>
    <dbReference type="NCBI Taxonomy" id="150966"/>
    <lineage>
        <taxon>Eukaryota</taxon>
        <taxon>Viridiplantae</taxon>
        <taxon>Streptophyta</taxon>
        <taxon>Embryophyta</taxon>
        <taxon>Tracheophyta</taxon>
        <taxon>Spermatophyta</taxon>
        <taxon>Magnoliopsida</taxon>
        <taxon>eudicotyledons</taxon>
        <taxon>Gunneridae</taxon>
        <taxon>Pentapetalae</taxon>
        <taxon>Caryophyllales</taxon>
        <taxon>Nepenthaceae</taxon>
        <taxon>Nepenthes</taxon>
    </lineage>
</organism>
<evidence type="ECO:0000313" key="2">
    <source>
        <dbReference type="Proteomes" id="UP001279734"/>
    </source>
</evidence>
<gene>
    <name evidence="1" type="ORF">Nepgr_021576</name>
</gene>
<comment type="caution">
    <text evidence="1">The sequence shown here is derived from an EMBL/GenBank/DDBJ whole genome shotgun (WGS) entry which is preliminary data.</text>
</comment>